<dbReference type="InterPro" id="IPR025665">
    <property type="entry name" value="Beta-barrel_OMP_2"/>
</dbReference>
<gene>
    <name evidence="2" type="ORF">HUW48_11010</name>
</gene>
<dbReference type="KEGG" id="add:HUW48_11010"/>
<proteinExistence type="predicted"/>
<evidence type="ECO:0000313" key="3">
    <source>
        <dbReference type="Proteomes" id="UP000514509"/>
    </source>
</evidence>
<reference evidence="2 3" key="1">
    <citation type="submission" date="2020-06" db="EMBL/GenBank/DDBJ databases">
        <authorList>
            <person name="Hwang Y.J."/>
        </authorList>
    </citation>
    <scope>NUCLEOTIDE SEQUENCE [LARGE SCALE GENOMIC DNA]</scope>
    <source>
        <strain evidence="2 3">KUDC8001</strain>
    </source>
</reference>
<accession>A0A7L7L706</accession>
<protein>
    <submittedName>
        <fullName evidence="2">PorT family protein</fullName>
    </submittedName>
</protein>
<dbReference type="RefSeq" id="WP_182415717.1">
    <property type="nucleotide sequence ID" value="NZ_CP055153.1"/>
</dbReference>
<dbReference type="Pfam" id="PF13568">
    <property type="entry name" value="OMP_b-brl_2"/>
    <property type="match status" value="1"/>
</dbReference>
<evidence type="ECO:0000313" key="2">
    <source>
        <dbReference type="EMBL" id="QMU28534.1"/>
    </source>
</evidence>
<organism evidence="2 3">
    <name type="scientific">Adhaeribacter radiodurans</name>
    <dbReference type="NCBI Taxonomy" id="2745197"/>
    <lineage>
        <taxon>Bacteria</taxon>
        <taxon>Pseudomonadati</taxon>
        <taxon>Bacteroidota</taxon>
        <taxon>Cytophagia</taxon>
        <taxon>Cytophagales</taxon>
        <taxon>Hymenobacteraceae</taxon>
        <taxon>Adhaeribacter</taxon>
    </lineage>
</organism>
<keyword evidence="3" id="KW-1185">Reference proteome</keyword>
<feature type="domain" description="Outer membrane protein beta-barrel" evidence="1">
    <location>
        <begin position="230"/>
        <end position="401"/>
    </location>
</feature>
<reference evidence="2 3" key="2">
    <citation type="submission" date="2020-08" db="EMBL/GenBank/DDBJ databases">
        <title>Adhaeribacter dokdonensis sp. nov., isolated from the rhizosphere of Elymus tsukushiensis, a plant native to the Dokdo Islands, Republic of Korea.</title>
        <authorList>
            <person name="Ghim S.Y."/>
        </authorList>
    </citation>
    <scope>NUCLEOTIDE SEQUENCE [LARGE SCALE GENOMIC DNA]</scope>
    <source>
        <strain evidence="2 3">KUDC8001</strain>
    </source>
</reference>
<name>A0A7L7L706_9BACT</name>
<sequence length="429" mass="48671">MQRIFTFIIWVSFLLLFIPFKSFSQKNFTQAYLILPSQDSVQGLIDDQNWGKNPKVISFKKDESSVVQKYKPSDILGFGLRLGEQYSSQIVLVDKSPTDLASLLEVSEQTSNFIVQDTVFLTQLVKGYTNLYYLKDENAKVHFYAQKLNNPITELIQAKSITNVKGKYLVVTSDTYKSQLINLLADCLALHSEINKVNFRQNDLIHLIEKYNNLKSGVTNQITPIKSEANILFGLVAGVSQTNLTFSGQYTNSKLVDNKFETTVNYILGLHLDFIMDRNRRKWSMHNELAWKPYKTQASYEFTKSADNYEKGIYKLGFGYVGVANLLRYTWPLAHLKPFINAGIAQNIALTSVNSHNKTTHFYAPDQESTTAVLADYRKYEQALVVGAGVTSNRISGEIRLEKGNGMSAYTALKSSKQMIQVLLSYRLN</sequence>
<evidence type="ECO:0000259" key="1">
    <source>
        <dbReference type="Pfam" id="PF13568"/>
    </source>
</evidence>
<dbReference type="EMBL" id="CP055153">
    <property type="protein sequence ID" value="QMU28534.1"/>
    <property type="molecule type" value="Genomic_DNA"/>
</dbReference>
<dbReference type="AlphaFoldDB" id="A0A7L7L706"/>
<dbReference type="Proteomes" id="UP000514509">
    <property type="component" value="Chromosome"/>
</dbReference>